<dbReference type="InterPro" id="IPR023753">
    <property type="entry name" value="FAD/NAD-binding_dom"/>
</dbReference>
<evidence type="ECO:0000259" key="5">
    <source>
        <dbReference type="Pfam" id="PF07992"/>
    </source>
</evidence>
<gene>
    <name evidence="6" type="ORF">K1X15_15965</name>
</gene>
<dbReference type="PANTHER" id="PTHR43014">
    <property type="entry name" value="MERCURIC REDUCTASE"/>
    <property type="match status" value="1"/>
</dbReference>
<evidence type="ECO:0000256" key="3">
    <source>
        <dbReference type="ARBA" id="ARBA00022827"/>
    </source>
</evidence>
<dbReference type="InterPro" id="IPR036188">
    <property type="entry name" value="FAD/NAD-bd_sf"/>
</dbReference>
<dbReference type="InterPro" id="IPR004099">
    <property type="entry name" value="Pyr_nucl-diS_OxRdtase_dimer"/>
</dbReference>
<evidence type="ECO:0000256" key="1">
    <source>
        <dbReference type="ARBA" id="ARBA00001974"/>
    </source>
</evidence>
<evidence type="ECO:0000313" key="7">
    <source>
        <dbReference type="Proteomes" id="UP000825799"/>
    </source>
</evidence>
<dbReference type="PANTHER" id="PTHR43014:SF2">
    <property type="entry name" value="MERCURIC REDUCTASE"/>
    <property type="match status" value="1"/>
</dbReference>
<dbReference type="Gene3D" id="3.50.50.60">
    <property type="entry name" value="FAD/NAD(P)-binding domain"/>
    <property type="match status" value="2"/>
</dbReference>
<feature type="domain" description="Pyridine nucleotide-disulphide oxidoreductase dimerisation" evidence="4">
    <location>
        <begin position="348"/>
        <end position="450"/>
    </location>
</feature>
<dbReference type="Pfam" id="PF02852">
    <property type="entry name" value="Pyr_redox_dim"/>
    <property type="match status" value="1"/>
</dbReference>
<comment type="cofactor">
    <cofactor evidence="1">
        <name>FAD</name>
        <dbReference type="ChEBI" id="CHEBI:57692"/>
    </cofactor>
</comment>
<organism evidence="6 7">
    <name type="scientific">Devosia salina</name>
    <dbReference type="NCBI Taxonomy" id="2860336"/>
    <lineage>
        <taxon>Bacteria</taxon>
        <taxon>Pseudomonadati</taxon>
        <taxon>Pseudomonadota</taxon>
        <taxon>Alphaproteobacteria</taxon>
        <taxon>Hyphomicrobiales</taxon>
        <taxon>Devosiaceae</taxon>
        <taxon>Devosia</taxon>
    </lineage>
</organism>
<name>A0ABX8WCE4_9HYPH</name>
<keyword evidence="3" id="KW-0274">FAD</keyword>
<protein>
    <submittedName>
        <fullName evidence="6">FAD-dependent oxidoreductase</fullName>
    </submittedName>
</protein>
<feature type="domain" description="FAD/NAD(P)-binding" evidence="5">
    <location>
        <begin position="12"/>
        <end position="328"/>
    </location>
</feature>
<dbReference type="EMBL" id="CP080590">
    <property type="protein sequence ID" value="QYO76098.1"/>
    <property type="molecule type" value="Genomic_DNA"/>
</dbReference>
<evidence type="ECO:0000259" key="4">
    <source>
        <dbReference type="Pfam" id="PF02852"/>
    </source>
</evidence>
<dbReference type="SUPFAM" id="SSF55424">
    <property type="entry name" value="FAD/NAD-linked reductases, dimerisation (C-terminal) domain"/>
    <property type="match status" value="1"/>
</dbReference>
<sequence length="480" mass="49166">MAVMAEISRPELCIVGAGALGIALAQHARALGARVVLADRGFAEPGDGPQRALRVAALKASASAATAMSNAAALGLTSSEPRISMKAVQERARQVAADSAALDSPERLQALGIEVIAGPTRFVDAGTLMVGDTQIRSQAFLLAPGGDAAVPAIPGLEEAGYFTPDSILDNARKLTHLLVIGADPEGLVLAQAFSRLGSAVTLVPQGEALAGFDLETASLLIQALTQEGVTVLDGATVRTIQPRSQGIGAVVDLADGGTAALDLSHILICGGHLARLEGLGLDAARLRPVRGQAGRFAIGPLGQTSNRRVRVTGVAAGIADWPQAMAHGRAVVGALVLGAAGQRPRALPQLVMTEPALAQIGRFPADPRKIAPGFGLHRANLFENDMARALGQAQGLVKVLTDAKGRPVAASAVGTGAAELAGVLALAMEQGVTIDALAGLPLPRPSLMSSLVALGENRMAGRTVSSWVRRRGALLRMLRR</sequence>
<dbReference type="InterPro" id="IPR016156">
    <property type="entry name" value="FAD/NAD-linked_Rdtase_dimer_sf"/>
</dbReference>
<dbReference type="Proteomes" id="UP000825799">
    <property type="component" value="Chromosome"/>
</dbReference>
<keyword evidence="2" id="KW-0285">Flavoprotein</keyword>
<dbReference type="RefSeq" id="WP_220304590.1">
    <property type="nucleotide sequence ID" value="NZ_CP080590.1"/>
</dbReference>
<dbReference type="Pfam" id="PF07992">
    <property type="entry name" value="Pyr_redox_2"/>
    <property type="match status" value="1"/>
</dbReference>
<accession>A0ABX8WCE4</accession>
<proteinExistence type="predicted"/>
<keyword evidence="7" id="KW-1185">Reference proteome</keyword>
<evidence type="ECO:0000313" key="6">
    <source>
        <dbReference type="EMBL" id="QYO76098.1"/>
    </source>
</evidence>
<reference evidence="6 7" key="1">
    <citation type="submission" date="2021-08" db="EMBL/GenBank/DDBJ databases">
        <title>Devosia salina sp. nov., isolated from the South China Sea sediment.</title>
        <authorList>
            <person name="Zhou Z."/>
        </authorList>
    </citation>
    <scope>NUCLEOTIDE SEQUENCE [LARGE SCALE GENOMIC DNA]</scope>
    <source>
        <strain evidence="6 7">SCS-3</strain>
    </source>
</reference>
<dbReference type="PRINTS" id="PR00411">
    <property type="entry name" value="PNDRDTASEI"/>
</dbReference>
<dbReference type="Gene3D" id="3.30.390.30">
    <property type="match status" value="1"/>
</dbReference>
<evidence type="ECO:0000256" key="2">
    <source>
        <dbReference type="ARBA" id="ARBA00022630"/>
    </source>
</evidence>
<dbReference type="SUPFAM" id="SSF51905">
    <property type="entry name" value="FAD/NAD(P)-binding domain"/>
    <property type="match status" value="1"/>
</dbReference>